<protein>
    <recommendedName>
        <fullName evidence="2">Aspartyl/glutamyl-tRNA(Asn/Gln) amidotransferase subunit C</fullName>
    </recommendedName>
</protein>
<reference evidence="1" key="1">
    <citation type="submission" date="2018-05" db="EMBL/GenBank/DDBJ databases">
        <authorList>
            <person name="Lanie J.A."/>
            <person name="Ng W.-L."/>
            <person name="Kazmierczak K.M."/>
            <person name="Andrzejewski T.M."/>
            <person name="Davidsen T.M."/>
            <person name="Wayne K.J."/>
            <person name="Tettelin H."/>
            <person name="Glass J.I."/>
            <person name="Rusch D."/>
            <person name="Podicherti R."/>
            <person name="Tsui H.-C.T."/>
            <person name="Winkler M.E."/>
        </authorList>
    </citation>
    <scope>NUCLEOTIDE SEQUENCE</scope>
</reference>
<dbReference type="EMBL" id="UINC01019960">
    <property type="protein sequence ID" value="SVA84288.1"/>
    <property type="molecule type" value="Genomic_DNA"/>
</dbReference>
<dbReference type="SUPFAM" id="SSF141000">
    <property type="entry name" value="Glu-tRNAGln amidotransferase C subunit"/>
    <property type="match status" value="1"/>
</dbReference>
<evidence type="ECO:0000313" key="1">
    <source>
        <dbReference type="EMBL" id="SVA84288.1"/>
    </source>
</evidence>
<dbReference type="NCBIfam" id="TIGR00135">
    <property type="entry name" value="gatC"/>
    <property type="match status" value="1"/>
</dbReference>
<sequence length="77" mass="8492">MTDEEVEIMRDQMADILDSIEILSQVDTDGIEPTGHSVDLDSVMREDISSDSISLEDALSNAPLVEGNFIRVRAVLE</sequence>
<dbReference type="Pfam" id="PF02686">
    <property type="entry name" value="GatC"/>
    <property type="match status" value="1"/>
</dbReference>
<organism evidence="1">
    <name type="scientific">marine metagenome</name>
    <dbReference type="NCBI Taxonomy" id="408172"/>
    <lineage>
        <taxon>unclassified sequences</taxon>
        <taxon>metagenomes</taxon>
        <taxon>ecological metagenomes</taxon>
    </lineage>
</organism>
<name>A0A381Z4V6_9ZZZZ</name>
<accession>A0A381Z4V6</accession>
<dbReference type="InterPro" id="IPR003837">
    <property type="entry name" value="GatC"/>
</dbReference>
<proteinExistence type="predicted"/>
<gene>
    <name evidence="1" type="ORF">METZ01_LOCUS137142</name>
</gene>
<evidence type="ECO:0008006" key="2">
    <source>
        <dbReference type="Google" id="ProtNLM"/>
    </source>
</evidence>
<dbReference type="InterPro" id="IPR036113">
    <property type="entry name" value="Asp/Glu-ADT_sf_sub_c"/>
</dbReference>
<dbReference type="GO" id="GO:0006450">
    <property type="term" value="P:regulation of translational fidelity"/>
    <property type="evidence" value="ECO:0007669"/>
    <property type="project" value="InterPro"/>
</dbReference>
<dbReference type="AlphaFoldDB" id="A0A381Z4V6"/>